<reference evidence="1" key="1">
    <citation type="submission" date="2021-05" db="EMBL/GenBank/DDBJ databases">
        <title>Comparative genomics of three Colletotrichum scovillei strains and genetic complementation revealed genes involved fungal growth and virulence on chili pepper.</title>
        <authorList>
            <person name="Hsieh D.-K."/>
            <person name="Chuang S.-C."/>
            <person name="Chen C.-Y."/>
            <person name="Chao Y.-T."/>
            <person name="Lu M.-Y.J."/>
            <person name="Lee M.-H."/>
            <person name="Shih M.-C."/>
        </authorList>
    </citation>
    <scope>NUCLEOTIDE SEQUENCE</scope>
    <source>
        <strain evidence="1">Coll-153</strain>
    </source>
</reference>
<dbReference type="EMBL" id="JAESDN010000009">
    <property type="protein sequence ID" value="KAG7045450.1"/>
    <property type="molecule type" value="Genomic_DNA"/>
</dbReference>
<proteinExistence type="predicted"/>
<dbReference type="Proteomes" id="UP000699042">
    <property type="component" value="Unassembled WGS sequence"/>
</dbReference>
<keyword evidence="2" id="KW-1185">Reference proteome</keyword>
<evidence type="ECO:0000313" key="2">
    <source>
        <dbReference type="Proteomes" id="UP000699042"/>
    </source>
</evidence>
<comment type="caution">
    <text evidence="1">The sequence shown here is derived from an EMBL/GenBank/DDBJ whole genome shotgun (WGS) entry which is preliminary data.</text>
</comment>
<accession>A0A9P7R087</accession>
<evidence type="ECO:0000313" key="1">
    <source>
        <dbReference type="EMBL" id="KAG7045450.1"/>
    </source>
</evidence>
<protein>
    <submittedName>
        <fullName evidence="1">Uncharacterized protein</fullName>
    </submittedName>
</protein>
<name>A0A9P7R087_9PEZI</name>
<sequence length="35" mass="3923">METAQRVTSRLAGVRTRRDAEIEVLDNMAGLVLCF</sequence>
<dbReference type="AlphaFoldDB" id="A0A9P7R087"/>
<gene>
    <name evidence="1" type="ORF">JMJ77_009533</name>
</gene>
<organism evidence="1 2">
    <name type="scientific">Colletotrichum scovillei</name>
    <dbReference type="NCBI Taxonomy" id="1209932"/>
    <lineage>
        <taxon>Eukaryota</taxon>
        <taxon>Fungi</taxon>
        <taxon>Dikarya</taxon>
        <taxon>Ascomycota</taxon>
        <taxon>Pezizomycotina</taxon>
        <taxon>Sordariomycetes</taxon>
        <taxon>Hypocreomycetidae</taxon>
        <taxon>Glomerellales</taxon>
        <taxon>Glomerellaceae</taxon>
        <taxon>Colletotrichum</taxon>
        <taxon>Colletotrichum acutatum species complex</taxon>
    </lineage>
</organism>